<sequence>MRSVPPGDSIRFGRSGDRRWAEYCPDNTCERIEVDAKASRANFERFFVGYLWRAGSYLHLKDWQRRYGLGAEVRERLA</sequence>
<proteinExistence type="predicted"/>
<evidence type="ECO:0000313" key="2">
    <source>
        <dbReference type="Proteomes" id="UP001387215"/>
    </source>
</evidence>
<name>A0ABU8D257_9GAMM</name>
<reference evidence="1 2" key="1">
    <citation type="submission" date="2024-02" db="EMBL/GenBank/DDBJ databases">
        <title>Lysobacter Genome Sequencing and Mining.</title>
        <authorList>
            <person name="Bierman J."/>
            <person name="Walker M.C."/>
        </authorList>
    </citation>
    <scope>NUCLEOTIDE SEQUENCE [LARGE SCALE GENOMIC DNA]</scope>
    <source>
        <strain evidence="1 2">PB6250</strain>
    </source>
</reference>
<dbReference type="RefSeq" id="WP_336131407.1">
    <property type="nucleotide sequence ID" value="NZ_JBANDL010000002.1"/>
</dbReference>
<organism evidence="1 2">
    <name type="scientific">Lysobacter firmicutimachus</name>
    <dbReference type="NCBI Taxonomy" id="1792846"/>
    <lineage>
        <taxon>Bacteria</taxon>
        <taxon>Pseudomonadati</taxon>
        <taxon>Pseudomonadota</taxon>
        <taxon>Gammaproteobacteria</taxon>
        <taxon>Lysobacterales</taxon>
        <taxon>Lysobacteraceae</taxon>
        <taxon>Lysobacter</taxon>
    </lineage>
</organism>
<protein>
    <submittedName>
        <fullName evidence="1">Uncharacterized protein</fullName>
    </submittedName>
</protein>
<comment type="caution">
    <text evidence="1">The sequence shown here is derived from an EMBL/GenBank/DDBJ whole genome shotgun (WGS) entry which is preliminary data.</text>
</comment>
<keyword evidence="2" id="KW-1185">Reference proteome</keyword>
<dbReference type="Proteomes" id="UP001387215">
    <property type="component" value="Unassembled WGS sequence"/>
</dbReference>
<dbReference type="EMBL" id="JBANDL010000002">
    <property type="protein sequence ID" value="MEI2454446.1"/>
    <property type="molecule type" value="Genomic_DNA"/>
</dbReference>
<accession>A0ABU8D257</accession>
<gene>
    <name evidence="1" type="ORF">V2J18_07115</name>
</gene>
<evidence type="ECO:0000313" key="1">
    <source>
        <dbReference type="EMBL" id="MEI2454446.1"/>
    </source>
</evidence>